<name>A0A4R0RET2_9APHY</name>
<sequence>MVQHRQLSMLALGLAAALPYATFAQQHKAGSFEDGGDTLVSGMMLFLGNEEKLYILDKSEANPTQINGHPAMGAVYDIATRTATPMLVTSNVFCASGMHLPNGSFITLGGNGAIGPGGDIGDVPNPGGGSGQYDSVFGDYDGALAIRVLDPCTSADNLHDTKCQWYDDPSVLHMQKRRWYSAAEPLGDGSVAIIGGFVNGGYVNRNFPNTDPAYEGGAAEPTYEFFPSKGDAQVMKFMVDTSGLNAYALSYLMPSGQMFVQANISTMMWEPLTNVEHRLPDMPGGIVRVYPASGANAMLPLTPANNYTPTVIFCGGSDMPDEAWGNYSWPFINTWDYPASTKCHTITPEPTDGSTVDYVEDDDLPVHGRTMGQFISLPDGTMLLVNGGANGTAGYATQTLLTTSYSDMPLGMSLSSGPMGQPAVYDPRKPKGQRWSTAGFDTSSIPRLYHSSAMLLPDASVLIAGSNPNVDVNMSTVYPTTYKAEIFYPSYFAASNRPVPQGVPKTLSYGGPSFDITIPASSYSGAANDAASNTTVVLARGGFTTHAMNMGQRMLQLNNTFTVNRDGSYTLHVSQAPPNPNILQPGPCLLFVVVDGIPSNGTMVIVGNGQIGQQPTAAAAPLPASVRLDSVSGTGSNVVNSDNSGASGTSHTVLIAAIVAAVAAVGIFGAIFGIIIAKRRRAAAKASSLSTGYPLARGASSTDGAAGGAMTTNMRGVRDSDSSAFVPLQHDNPSMMSWNASSVSVNSPVPYSPYRDDGLSGGRGVASADFDPYDQSAPRMSTSQVPRRF</sequence>
<dbReference type="EMBL" id="RWJN01000525">
    <property type="protein sequence ID" value="TCD60934.1"/>
    <property type="molecule type" value="Genomic_DNA"/>
</dbReference>
<dbReference type="InterPro" id="IPR015202">
    <property type="entry name" value="GO-like_E_set"/>
</dbReference>
<dbReference type="PANTHER" id="PTHR32208:SF21">
    <property type="entry name" value="LOW QUALITY PROTEIN: ALDEHYDE OXIDASE GLOX-LIKE"/>
    <property type="match status" value="1"/>
</dbReference>
<reference evidence="7 8" key="1">
    <citation type="submission" date="2018-11" db="EMBL/GenBank/DDBJ databases">
        <title>Genome assembly of Steccherinum ochraceum LE-BIN_3174, the white-rot fungus of the Steccherinaceae family (The Residual Polyporoid clade, Polyporales, Basidiomycota).</title>
        <authorList>
            <person name="Fedorova T.V."/>
            <person name="Glazunova O.A."/>
            <person name="Landesman E.O."/>
            <person name="Moiseenko K.V."/>
            <person name="Psurtseva N.V."/>
            <person name="Savinova O.S."/>
            <person name="Shakhova N.V."/>
            <person name="Tyazhelova T.V."/>
            <person name="Vasina D.V."/>
        </authorList>
    </citation>
    <scope>NUCLEOTIDE SEQUENCE [LARGE SCALE GENOMIC DNA]</scope>
    <source>
        <strain evidence="7 8">LE-BIN_3174</strain>
    </source>
</reference>
<dbReference type="InterPro" id="IPR011043">
    <property type="entry name" value="Gal_Oxase/kelch_b-propeller"/>
</dbReference>
<evidence type="ECO:0000256" key="2">
    <source>
        <dbReference type="SAM" id="MobiDB-lite"/>
    </source>
</evidence>
<evidence type="ECO:0000256" key="1">
    <source>
        <dbReference type="ARBA" id="ARBA00022729"/>
    </source>
</evidence>
<feature type="compositionally biased region" description="Polar residues" evidence="2">
    <location>
        <begin position="778"/>
        <end position="789"/>
    </location>
</feature>
<feature type="domain" description="Glyoxal oxidase N-terminal" evidence="5">
    <location>
        <begin position="208"/>
        <end position="491"/>
    </location>
</feature>
<dbReference type="STRING" id="92696.A0A4R0RET2"/>
<dbReference type="InterPro" id="IPR013783">
    <property type="entry name" value="Ig-like_fold"/>
</dbReference>
<comment type="caution">
    <text evidence="7">The sequence shown here is derived from an EMBL/GenBank/DDBJ whole genome shotgun (WGS) entry which is preliminary data.</text>
</comment>
<dbReference type="Proteomes" id="UP000292702">
    <property type="component" value="Unassembled WGS sequence"/>
</dbReference>
<accession>A0A4R0RET2</accession>
<dbReference type="Pfam" id="PF07250">
    <property type="entry name" value="Glyoxal_oxid_N"/>
    <property type="match status" value="1"/>
</dbReference>
<keyword evidence="8" id="KW-1185">Reference proteome</keyword>
<feature type="chain" id="PRO_5020368452" description="Galactose oxidase-like Early set domain-containing protein" evidence="4">
    <location>
        <begin position="25"/>
        <end position="789"/>
    </location>
</feature>
<protein>
    <recommendedName>
        <fullName evidence="9">Galactose oxidase-like Early set domain-containing protein</fullName>
    </recommendedName>
</protein>
<organism evidence="7 8">
    <name type="scientific">Steccherinum ochraceum</name>
    <dbReference type="NCBI Taxonomy" id="92696"/>
    <lineage>
        <taxon>Eukaryota</taxon>
        <taxon>Fungi</taxon>
        <taxon>Dikarya</taxon>
        <taxon>Basidiomycota</taxon>
        <taxon>Agaricomycotina</taxon>
        <taxon>Agaricomycetes</taxon>
        <taxon>Polyporales</taxon>
        <taxon>Steccherinaceae</taxon>
        <taxon>Steccherinum</taxon>
    </lineage>
</organism>
<dbReference type="Pfam" id="PF09118">
    <property type="entry name" value="GO-like_E_set"/>
    <property type="match status" value="1"/>
</dbReference>
<keyword evidence="3" id="KW-1133">Transmembrane helix</keyword>
<evidence type="ECO:0000259" key="6">
    <source>
        <dbReference type="Pfam" id="PF09118"/>
    </source>
</evidence>
<evidence type="ECO:0000313" key="7">
    <source>
        <dbReference type="EMBL" id="TCD60934.1"/>
    </source>
</evidence>
<evidence type="ECO:0000256" key="3">
    <source>
        <dbReference type="SAM" id="Phobius"/>
    </source>
</evidence>
<evidence type="ECO:0000256" key="4">
    <source>
        <dbReference type="SAM" id="SignalP"/>
    </source>
</evidence>
<dbReference type="Gene3D" id="2.130.10.80">
    <property type="entry name" value="Galactose oxidase/kelch, beta-propeller"/>
    <property type="match status" value="1"/>
</dbReference>
<dbReference type="CDD" id="cd02851">
    <property type="entry name" value="E_set_GO_C"/>
    <property type="match status" value="1"/>
</dbReference>
<evidence type="ECO:0008006" key="9">
    <source>
        <dbReference type="Google" id="ProtNLM"/>
    </source>
</evidence>
<keyword evidence="3" id="KW-0812">Transmembrane</keyword>
<keyword evidence="1 4" id="KW-0732">Signal</keyword>
<dbReference type="PANTHER" id="PTHR32208">
    <property type="entry name" value="SECRETED PROTEIN-RELATED"/>
    <property type="match status" value="1"/>
</dbReference>
<feature type="domain" description="Galactose oxidase-like Early set" evidence="6">
    <location>
        <begin position="497"/>
        <end position="605"/>
    </location>
</feature>
<feature type="region of interest" description="Disordered" evidence="2">
    <location>
        <begin position="755"/>
        <end position="789"/>
    </location>
</feature>
<dbReference type="Gene3D" id="2.60.40.10">
    <property type="entry name" value="Immunoglobulins"/>
    <property type="match status" value="1"/>
</dbReference>
<dbReference type="SUPFAM" id="SSF81296">
    <property type="entry name" value="E set domains"/>
    <property type="match status" value="1"/>
</dbReference>
<proteinExistence type="predicted"/>
<dbReference type="InterPro" id="IPR009880">
    <property type="entry name" value="Glyoxal_oxidase_N"/>
</dbReference>
<gene>
    <name evidence="7" type="ORF">EIP91_009287</name>
</gene>
<dbReference type="InterPro" id="IPR014756">
    <property type="entry name" value="Ig_E-set"/>
</dbReference>
<feature type="transmembrane region" description="Helical" evidence="3">
    <location>
        <begin position="653"/>
        <end position="677"/>
    </location>
</feature>
<dbReference type="SUPFAM" id="SSF50965">
    <property type="entry name" value="Galactose oxidase, central domain"/>
    <property type="match status" value="1"/>
</dbReference>
<dbReference type="OrthoDB" id="2019572at2759"/>
<feature type="signal peptide" evidence="4">
    <location>
        <begin position="1"/>
        <end position="24"/>
    </location>
</feature>
<evidence type="ECO:0000313" key="8">
    <source>
        <dbReference type="Proteomes" id="UP000292702"/>
    </source>
</evidence>
<evidence type="ECO:0000259" key="5">
    <source>
        <dbReference type="Pfam" id="PF07250"/>
    </source>
</evidence>
<dbReference type="AlphaFoldDB" id="A0A4R0RET2"/>
<dbReference type="InterPro" id="IPR037293">
    <property type="entry name" value="Gal_Oxidase_central_sf"/>
</dbReference>
<keyword evidence="3" id="KW-0472">Membrane</keyword>